<evidence type="ECO:0000256" key="1">
    <source>
        <dbReference type="SAM" id="MobiDB-lite"/>
    </source>
</evidence>
<dbReference type="EMBL" id="JAYWIO010000007">
    <property type="protein sequence ID" value="KAK7250604.1"/>
    <property type="molecule type" value="Genomic_DNA"/>
</dbReference>
<dbReference type="Proteomes" id="UP001372338">
    <property type="component" value="Unassembled WGS sequence"/>
</dbReference>
<evidence type="ECO:0000313" key="3">
    <source>
        <dbReference type="Proteomes" id="UP001372338"/>
    </source>
</evidence>
<proteinExistence type="predicted"/>
<evidence type="ECO:0000313" key="2">
    <source>
        <dbReference type="EMBL" id="KAK7250604.1"/>
    </source>
</evidence>
<protein>
    <submittedName>
        <fullName evidence="2">Uncharacterized protein</fullName>
    </submittedName>
</protein>
<feature type="region of interest" description="Disordered" evidence="1">
    <location>
        <begin position="105"/>
        <end position="124"/>
    </location>
</feature>
<reference evidence="2 3" key="1">
    <citation type="submission" date="2024-01" db="EMBL/GenBank/DDBJ databases">
        <title>The genomes of 5 underutilized Papilionoideae crops provide insights into root nodulation and disease resistanc.</title>
        <authorList>
            <person name="Yuan L."/>
        </authorList>
    </citation>
    <scope>NUCLEOTIDE SEQUENCE [LARGE SCALE GENOMIC DNA]</scope>
    <source>
        <strain evidence="2">ZHUSHIDOU_FW_LH</strain>
        <tissue evidence="2">Leaf</tissue>
    </source>
</reference>
<name>A0AAN9EAC9_CROPI</name>
<gene>
    <name evidence="2" type="ORF">RIF29_33136</name>
</gene>
<organism evidence="2 3">
    <name type="scientific">Crotalaria pallida</name>
    <name type="common">Smooth rattlebox</name>
    <name type="synonym">Crotalaria striata</name>
    <dbReference type="NCBI Taxonomy" id="3830"/>
    <lineage>
        <taxon>Eukaryota</taxon>
        <taxon>Viridiplantae</taxon>
        <taxon>Streptophyta</taxon>
        <taxon>Embryophyta</taxon>
        <taxon>Tracheophyta</taxon>
        <taxon>Spermatophyta</taxon>
        <taxon>Magnoliopsida</taxon>
        <taxon>eudicotyledons</taxon>
        <taxon>Gunneridae</taxon>
        <taxon>Pentapetalae</taxon>
        <taxon>rosids</taxon>
        <taxon>fabids</taxon>
        <taxon>Fabales</taxon>
        <taxon>Fabaceae</taxon>
        <taxon>Papilionoideae</taxon>
        <taxon>50 kb inversion clade</taxon>
        <taxon>genistoids sensu lato</taxon>
        <taxon>core genistoids</taxon>
        <taxon>Crotalarieae</taxon>
        <taxon>Crotalaria</taxon>
    </lineage>
</organism>
<dbReference type="AlphaFoldDB" id="A0AAN9EAC9"/>
<feature type="region of interest" description="Disordered" evidence="1">
    <location>
        <begin position="1"/>
        <end position="36"/>
    </location>
</feature>
<comment type="caution">
    <text evidence="2">The sequence shown here is derived from an EMBL/GenBank/DDBJ whole genome shotgun (WGS) entry which is preliminary data.</text>
</comment>
<keyword evidence="3" id="KW-1185">Reference proteome</keyword>
<accession>A0AAN9EAC9</accession>
<sequence length="124" mass="14053">MERSGDILNQNRERNDGLDDDHSQTKSSTLVFKGQIDLNIQPEREEELSPSSDSVSMMKALHNGTERYIKQQSILNFVVTDSSFNQSHRVRDGTKEEKLGNGIALRNNSRDADQEHAQTLSMYA</sequence>
<feature type="compositionally biased region" description="Basic and acidic residues" evidence="1">
    <location>
        <begin position="1"/>
        <end position="24"/>
    </location>
</feature>